<dbReference type="PANTHER" id="PTHR39596:SF2">
    <property type="entry name" value="HET DOMAIN PROTEIN (AFU_ORTHOLOGUE AFUA_1G17550)-RELATED"/>
    <property type="match status" value="1"/>
</dbReference>
<keyword evidence="2" id="KW-1185">Reference proteome</keyword>
<dbReference type="PANTHER" id="PTHR39596">
    <property type="match status" value="1"/>
</dbReference>
<reference evidence="1 2" key="1">
    <citation type="submission" date="2019-04" db="EMBL/GenBank/DDBJ databases">
        <title>High contiguity whole genome sequence and gene annotation resource for two Venturia nashicola isolates.</title>
        <authorList>
            <person name="Prokchorchik M."/>
            <person name="Won K."/>
            <person name="Lee Y."/>
            <person name="Choi E.D."/>
            <person name="Segonzac C."/>
            <person name="Sohn K.H."/>
        </authorList>
    </citation>
    <scope>NUCLEOTIDE SEQUENCE [LARGE SCALE GENOMIC DNA]</scope>
    <source>
        <strain evidence="1 2">PRI2</strain>
    </source>
</reference>
<proteinExistence type="predicted"/>
<dbReference type="AlphaFoldDB" id="A0A4Z1P861"/>
<comment type="caution">
    <text evidence="1">The sequence shown here is derived from an EMBL/GenBank/DDBJ whole genome shotgun (WGS) entry which is preliminary data.</text>
</comment>
<name>A0A4Z1P861_9PEZI</name>
<sequence>MEHLMLDGRVAPIHIPYIGLDHLDEGDFLTFPDRKGWDVSSWRWSTEEVGFDLNGRTIQEMSSFLQAWLFFGLLRAVLDIPISQTDFTRRDESDGRQLITTALLPKHLEDWKARYDLFGKEEQETIVQTTYEYVTEAQTVNNMLTYLLFYGKDIEDSDVLKQTLYANMLLTDALQGTQTRLLQDQDCNPPPQQDTFLREYMIASGWCISTVGYMQENLPLQEQAYAFSLGSIRALQDHSMCKEDVATGCMLGRVGEDFKPLHVESDCRCEMISPSIEEFVSMLVEGLIPLITIVRAEDDSDCLQLLVEGIELVPRQAYEVYPYFSVSHVWSDGLGNPQGNSLPRCQLLRIESMAKSIGGNTRVHQVSKAYSTTAYKHGTVAFWFDTLCIPVQPRYQHLRDFSIQKMQEIYLAAGGVLVLDPDLWRLSSRAPKVEVMSRVMTSGWRSRLWTFQEGMLANELLIPGENSCFTLNSEDLLLGPRNRTQSIMERLLVGTLWWKYCYLIWNIATKSDIVREPFSATRVLLKAVAHRRTTRPGDEAICIATFLGLDPTTLLGAAQEKRMPILMNLLKAIPAHILFTWGPRLEGPGLRWAPRTFLSPFGLHDADKVSLPLKYVPNQQDPKIYIPVPTPYLQPQGLAVFFPALLVHTSNMAALALPEVFSVRTSRSDGERTTWLVEARDTGSGVSWSDVIPSSTSFAILLSKPLLGGVSVMTQIVDERNGEDDKVAVEWRGMVSVDNAEECFEDASMEKGKECSLSGEYVPFRWWVVD</sequence>
<dbReference type="STRING" id="86259.A0A4Z1P861"/>
<dbReference type="EMBL" id="SNSC02000010">
    <property type="protein sequence ID" value="TID20896.1"/>
    <property type="molecule type" value="Genomic_DNA"/>
</dbReference>
<evidence type="ECO:0000313" key="1">
    <source>
        <dbReference type="EMBL" id="TID20896.1"/>
    </source>
</evidence>
<protein>
    <recommendedName>
        <fullName evidence="3">Heterokaryon incompatibility domain-containing protein</fullName>
    </recommendedName>
</protein>
<organism evidence="1 2">
    <name type="scientific">Venturia nashicola</name>
    <dbReference type="NCBI Taxonomy" id="86259"/>
    <lineage>
        <taxon>Eukaryota</taxon>
        <taxon>Fungi</taxon>
        <taxon>Dikarya</taxon>
        <taxon>Ascomycota</taxon>
        <taxon>Pezizomycotina</taxon>
        <taxon>Dothideomycetes</taxon>
        <taxon>Pleosporomycetidae</taxon>
        <taxon>Venturiales</taxon>
        <taxon>Venturiaceae</taxon>
        <taxon>Venturia</taxon>
    </lineage>
</organism>
<dbReference type="Proteomes" id="UP000298493">
    <property type="component" value="Unassembled WGS sequence"/>
</dbReference>
<gene>
    <name evidence="1" type="ORF">E6O75_ATG05661</name>
</gene>
<evidence type="ECO:0000313" key="2">
    <source>
        <dbReference type="Proteomes" id="UP000298493"/>
    </source>
</evidence>
<evidence type="ECO:0008006" key="3">
    <source>
        <dbReference type="Google" id="ProtNLM"/>
    </source>
</evidence>
<accession>A0A4Z1P861</accession>